<evidence type="ECO:0000256" key="6">
    <source>
        <dbReference type="ARBA" id="ARBA00023102"/>
    </source>
</evidence>
<keyword evidence="5 10" id="KW-0315">Glutamine amidotransferase</keyword>
<keyword evidence="4 10" id="KW-0378">Hydrolase</keyword>
<dbReference type="RefSeq" id="WP_385937301.1">
    <property type="nucleotide sequence ID" value="NZ_JBHSOZ010000002.1"/>
</dbReference>
<evidence type="ECO:0000256" key="8">
    <source>
        <dbReference type="ARBA" id="ARBA00047838"/>
    </source>
</evidence>
<keyword evidence="3 10" id="KW-0028">Amino-acid biosynthesis</keyword>
<dbReference type="CDD" id="cd01748">
    <property type="entry name" value="GATase1_IGP_Synthase"/>
    <property type="match status" value="1"/>
</dbReference>
<reference evidence="13" key="1">
    <citation type="journal article" date="2019" name="Int. J. Syst. Evol. Microbiol.">
        <title>The Global Catalogue of Microorganisms (GCM) 10K type strain sequencing project: providing services to taxonomists for standard genome sequencing and annotation.</title>
        <authorList>
            <consortium name="The Broad Institute Genomics Platform"/>
            <consortium name="The Broad Institute Genome Sequencing Center for Infectious Disease"/>
            <person name="Wu L."/>
            <person name="Ma J."/>
        </authorList>
    </citation>
    <scope>NUCLEOTIDE SEQUENCE [LARGE SCALE GENOMIC DNA]</scope>
    <source>
        <strain evidence="13">CECT 7184</strain>
    </source>
</reference>
<gene>
    <name evidence="10 12" type="primary">hisH</name>
    <name evidence="12" type="ORF">ACFPU1_00675</name>
</gene>
<dbReference type="Pfam" id="PF00117">
    <property type="entry name" value="GATase"/>
    <property type="match status" value="1"/>
</dbReference>
<evidence type="ECO:0000313" key="13">
    <source>
        <dbReference type="Proteomes" id="UP001596142"/>
    </source>
</evidence>
<dbReference type="PANTHER" id="PTHR42701:SF1">
    <property type="entry name" value="IMIDAZOLE GLYCEROL PHOSPHATE SYNTHASE SUBUNIT HISH"/>
    <property type="match status" value="1"/>
</dbReference>
<dbReference type="PROSITE" id="PS51273">
    <property type="entry name" value="GATASE_TYPE_1"/>
    <property type="match status" value="1"/>
</dbReference>
<dbReference type="PROSITE" id="PS51274">
    <property type="entry name" value="GATASE_COBBQ"/>
    <property type="match status" value="1"/>
</dbReference>
<organism evidence="12 13">
    <name type="scientific">Thalassorhabdus alkalitolerans</name>
    <dbReference type="NCBI Taxonomy" id="2282697"/>
    <lineage>
        <taxon>Bacteria</taxon>
        <taxon>Bacillati</taxon>
        <taxon>Bacillota</taxon>
        <taxon>Bacilli</taxon>
        <taxon>Bacillales</taxon>
        <taxon>Bacillaceae</taxon>
        <taxon>Thalassorhabdus</taxon>
    </lineage>
</organism>
<evidence type="ECO:0000313" key="12">
    <source>
        <dbReference type="EMBL" id="MFC5711286.1"/>
    </source>
</evidence>
<dbReference type="EC" id="4.3.2.10" evidence="10"/>
<dbReference type="InterPro" id="IPR017926">
    <property type="entry name" value="GATASE"/>
</dbReference>
<dbReference type="SUPFAM" id="SSF52317">
    <property type="entry name" value="Class I glutamine amidotransferase-like"/>
    <property type="match status" value="1"/>
</dbReference>
<dbReference type="Proteomes" id="UP001596142">
    <property type="component" value="Unassembled WGS sequence"/>
</dbReference>
<comment type="caution">
    <text evidence="12">The sequence shown here is derived from an EMBL/GenBank/DDBJ whole genome shotgun (WGS) entry which is preliminary data.</text>
</comment>
<dbReference type="PIRSF" id="PIRSF000495">
    <property type="entry name" value="Amidotransf_hisH"/>
    <property type="match status" value="1"/>
</dbReference>
<evidence type="ECO:0000256" key="4">
    <source>
        <dbReference type="ARBA" id="ARBA00022801"/>
    </source>
</evidence>
<dbReference type="Gene3D" id="3.40.50.880">
    <property type="match status" value="1"/>
</dbReference>
<keyword evidence="10" id="KW-0963">Cytoplasm</keyword>
<dbReference type="EC" id="3.5.1.2" evidence="10"/>
<dbReference type="InterPro" id="IPR029062">
    <property type="entry name" value="Class_I_gatase-like"/>
</dbReference>
<keyword evidence="13" id="KW-1185">Reference proteome</keyword>
<evidence type="ECO:0000256" key="7">
    <source>
        <dbReference type="ARBA" id="ARBA00023239"/>
    </source>
</evidence>
<keyword evidence="6 10" id="KW-0368">Histidine biosynthesis</keyword>
<comment type="subunit">
    <text evidence="2 10">Heterodimer of HisH and HisF.</text>
</comment>
<feature type="active site" evidence="10">
    <location>
        <position position="189"/>
    </location>
</feature>
<feature type="domain" description="Glutamine amidotransferase" evidence="11">
    <location>
        <begin position="4"/>
        <end position="202"/>
    </location>
</feature>
<dbReference type="InterPro" id="IPR010139">
    <property type="entry name" value="Imidazole-glycPsynth_HisH"/>
</dbReference>
<evidence type="ECO:0000256" key="10">
    <source>
        <dbReference type="HAMAP-Rule" id="MF_00278"/>
    </source>
</evidence>
<comment type="catalytic activity">
    <reaction evidence="9 10">
        <text>L-glutamine + H2O = L-glutamate + NH4(+)</text>
        <dbReference type="Rhea" id="RHEA:15889"/>
        <dbReference type="ChEBI" id="CHEBI:15377"/>
        <dbReference type="ChEBI" id="CHEBI:28938"/>
        <dbReference type="ChEBI" id="CHEBI:29985"/>
        <dbReference type="ChEBI" id="CHEBI:58359"/>
        <dbReference type="EC" id="3.5.1.2"/>
    </reaction>
</comment>
<name>A0ABW0YGP3_9BACI</name>
<comment type="pathway">
    <text evidence="1 10">Amino-acid biosynthesis; L-histidine biosynthesis; L-histidine from 5-phospho-alpha-D-ribose 1-diphosphate: step 5/9.</text>
</comment>
<evidence type="ECO:0000259" key="11">
    <source>
        <dbReference type="Pfam" id="PF00117"/>
    </source>
</evidence>
<comment type="catalytic activity">
    <reaction evidence="8 10">
        <text>5-[(5-phospho-1-deoxy-D-ribulos-1-ylimino)methylamino]-1-(5-phospho-beta-D-ribosyl)imidazole-4-carboxamide + L-glutamine = D-erythro-1-(imidazol-4-yl)glycerol 3-phosphate + 5-amino-1-(5-phospho-beta-D-ribosyl)imidazole-4-carboxamide + L-glutamate + H(+)</text>
        <dbReference type="Rhea" id="RHEA:24793"/>
        <dbReference type="ChEBI" id="CHEBI:15378"/>
        <dbReference type="ChEBI" id="CHEBI:29985"/>
        <dbReference type="ChEBI" id="CHEBI:58278"/>
        <dbReference type="ChEBI" id="CHEBI:58359"/>
        <dbReference type="ChEBI" id="CHEBI:58475"/>
        <dbReference type="ChEBI" id="CHEBI:58525"/>
        <dbReference type="EC" id="4.3.2.10"/>
    </reaction>
</comment>
<dbReference type="PANTHER" id="PTHR42701">
    <property type="entry name" value="IMIDAZOLE GLYCEROL PHOSPHATE SYNTHASE SUBUNIT HISH"/>
    <property type="match status" value="1"/>
</dbReference>
<evidence type="ECO:0000256" key="9">
    <source>
        <dbReference type="ARBA" id="ARBA00049534"/>
    </source>
</evidence>
<dbReference type="HAMAP" id="MF_00278">
    <property type="entry name" value="HisH"/>
    <property type="match status" value="1"/>
</dbReference>
<evidence type="ECO:0000256" key="5">
    <source>
        <dbReference type="ARBA" id="ARBA00022962"/>
    </source>
</evidence>
<dbReference type="GO" id="GO:0016829">
    <property type="term" value="F:lyase activity"/>
    <property type="evidence" value="ECO:0007669"/>
    <property type="project" value="UniProtKB-KW"/>
</dbReference>
<comment type="subcellular location">
    <subcellularLocation>
        <location evidence="10">Cytoplasm</location>
    </subcellularLocation>
</comment>
<dbReference type="NCBIfam" id="TIGR01855">
    <property type="entry name" value="IMP_synth_hisH"/>
    <property type="match status" value="1"/>
</dbReference>
<protein>
    <recommendedName>
        <fullName evidence="10">Imidazole glycerol phosphate synthase subunit HisH</fullName>
        <ecNumber evidence="10">4.3.2.10</ecNumber>
    </recommendedName>
    <alternativeName>
        <fullName evidence="10">IGP synthase glutaminase subunit</fullName>
        <ecNumber evidence="10">3.5.1.2</ecNumber>
    </alternativeName>
    <alternativeName>
        <fullName evidence="10">IGP synthase subunit HisH</fullName>
    </alternativeName>
    <alternativeName>
        <fullName evidence="10">ImGP synthase subunit HisH</fullName>
        <shortName evidence="10">IGPS subunit HisH</shortName>
    </alternativeName>
</protein>
<keyword evidence="7 10" id="KW-0456">Lyase</keyword>
<feature type="active site" description="Nucleophile" evidence="10">
    <location>
        <position position="79"/>
    </location>
</feature>
<accession>A0ABW0YGP3</accession>
<evidence type="ECO:0000256" key="1">
    <source>
        <dbReference type="ARBA" id="ARBA00005091"/>
    </source>
</evidence>
<proteinExistence type="inferred from homology"/>
<evidence type="ECO:0000256" key="2">
    <source>
        <dbReference type="ARBA" id="ARBA00011152"/>
    </source>
</evidence>
<dbReference type="EMBL" id="JBHSOZ010000002">
    <property type="protein sequence ID" value="MFC5711286.1"/>
    <property type="molecule type" value="Genomic_DNA"/>
</dbReference>
<evidence type="ECO:0000256" key="3">
    <source>
        <dbReference type="ARBA" id="ARBA00022605"/>
    </source>
</evidence>
<feature type="active site" evidence="10">
    <location>
        <position position="187"/>
    </location>
</feature>
<comment type="function">
    <text evidence="10">IGPS catalyzes the conversion of PRFAR and glutamine to IGP, AICAR and glutamate. The HisH subunit catalyzes the hydrolysis of glutamine to glutamate and ammonia as part of the synthesis of IGP and AICAR. The resulting ammonia molecule is channeled to the active site of HisF.</text>
</comment>
<sequence>MIGVIDYGMGNLHSVTKAMERLELEYFLSEDIQELKKADGLILPGVGSFKDAMTILEAKGQAGFVKEWAEDGKPLLGICLGMQLLFEGSEENGETEGLNLLPGYVRRFSGVMEDGTKYKVPHMGWNNVSFQQPDHPLLQSLNTGHVYFVHSYVVRTDDESVLIATSEYDGPVPAVVGRDNVMGTQFHPEKSSQMGMTILKNFGALVAGKVSANE</sequence>